<evidence type="ECO:0008006" key="3">
    <source>
        <dbReference type="Google" id="ProtNLM"/>
    </source>
</evidence>
<feature type="chain" id="PRO_5030751889" description="DNRLRE domain-containing protein" evidence="1">
    <location>
        <begin position="21"/>
        <end position="374"/>
    </location>
</feature>
<name>A0A7V1LLP9_CALAY</name>
<dbReference type="AlphaFoldDB" id="A0A7V1LLP9"/>
<evidence type="ECO:0000313" key="2">
    <source>
        <dbReference type="EMBL" id="HED10299.1"/>
    </source>
</evidence>
<feature type="signal peptide" evidence="1">
    <location>
        <begin position="1"/>
        <end position="20"/>
    </location>
</feature>
<dbReference type="Proteomes" id="UP000886005">
    <property type="component" value="Unassembled WGS sequence"/>
</dbReference>
<gene>
    <name evidence="2" type="ORF">ENJ10_06395</name>
</gene>
<accession>A0A7V1LLP9</accession>
<protein>
    <recommendedName>
        <fullName evidence="3">DNRLRE domain-containing protein</fullName>
    </recommendedName>
</protein>
<organism evidence="2">
    <name type="scientific">Caldithrix abyssi</name>
    <dbReference type="NCBI Taxonomy" id="187145"/>
    <lineage>
        <taxon>Bacteria</taxon>
        <taxon>Pseudomonadati</taxon>
        <taxon>Calditrichota</taxon>
        <taxon>Calditrichia</taxon>
        <taxon>Calditrichales</taxon>
        <taxon>Calditrichaceae</taxon>
        <taxon>Caldithrix</taxon>
    </lineage>
</organism>
<sequence length="374" mass="42066">MKKILSAVLLLTLLACSSNDPDFVANPDYNANRYGQFKTDTLYAIKDSVVIADTVYTNNAGQLTLANMDGFTAGFLIKYLTLPDDTLTLNEINMSFTTEGHFGSDPQEVLVDIYEVTDIWDASTVVNRNPVWHDNPPITYLKTVTMQVADSAESTIPLDMDLLQKWQGNDSLNTGLYFTLNPSVQNLVLELSSLQSAQPPQLIYSYRDTSDTLSATNDATIFNYDYDNGMVFQPDGRYVSSGIAQHYLVRFDFSELADKAIYYNADLVIPWDDSFPYTNPNKPGAFTLRIFDDEAAENENPGITYVITEKETQTKVSNQSGFASQIIQSFNNGTLEHKWFSVEYTVESDVFSVVRFYGQNSTQKPMIIVKYLEK</sequence>
<dbReference type="EMBL" id="DRLD01000176">
    <property type="protein sequence ID" value="HED10299.1"/>
    <property type="molecule type" value="Genomic_DNA"/>
</dbReference>
<keyword evidence="1" id="KW-0732">Signal</keyword>
<dbReference type="PROSITE" id="PS51257">
    <property type="entry name" value="PROKAR_LIPOPROTEIN"/>
    <property type="match status" value="1"/>
</dbReference>
<proteinExistence type="predicted"/>
<reference evidence="2" key="1">
    <citation type="journal article" date="2020" name="mSystems">
        <title>Genome- and Community-Level Interaction Insights into Carbon Utilization and Element Cycling Functions of Hydrothermarchaeota in Hydrothermal Sediment.</title>
        <authorList>
            <person name="Zhou Z."/>
            <person name="Liu Y."/>
            <person name="Xu W."/>
            <person name="Pan J."/>
            <person name="Luo Z.H."/>
            <person name="Li M."/>
        </authorList>
    </citation>
    <scope>NUCLEOTIDE SEQUENCE [LARGE SCALE GENOMIC DNA]</scope>
    <source>
        <strain evidence="2">HyVt-456</strain>
    </source>
</reference>
<evidence type="ECO:0000256" key="1">
    <source>
        <dbReference type="SAM" id="SignalP"/>
    </source>
</evidence>
<comment type="caution">
    <text evidence="2">The sequence shown here is derived from an EMBL/GenBank/DDBJ whole genome shotgun (WGS) entry which is preliminary data.</text>
</comment>